<evidence type="ECO:0000256" key="5">
    <source>
        <dbReference type="RuleBase" id="RU362028"/>
    </source>
</evidence>
<keyword evidence="4" id="KW-0694">RNA-binding</keyword>
<dbReference type="CDD" id="cd02869">
    <property type="entry name" value="PseudoU_synth_RluA_like"/>
    <property type="match status" value="1"/>
</dbReference>
<reference evidence="7 8" key="1">
    <citation type="submission" date="2019-02" db="EMBL/GenBank/DDBJ databases">
        <title>Deep-cultivation of Planctomycetes and their phenomic and genomic characterization uncovers novel biology.</title>
        <authorList>
            <person name="Wiegand S."/>
            <person name="Jogler M."/>
            <person name="Boedeker C."/>
            <person name="Pinto D."/>
            <person name="Vollmers J."/>
            <person name="Rivas-Marin E."/>
            <person name="Kohn T."/>
            <person name="Peeters S.H."/>
            <person name="Heuer A."/>
            <person name="Rast P."/>
            <person name="Oberbeckmann S."/>
            <person name="Bunk B."/>
            <person name="Jeske O."/>
            <person name="Meyerdierks A."/>
            <person name="Storesund J.E."/>
            <person name="Kallscheuer N."/>
            <person name="Luecker S."/>
            <person name="Lage O.M."/>
            <person name="Pohl T."/>
            <person name="Merkel B.J."/>
            <person name="Hornburger P."/>
            <person name="Mueller R.-W."/>
            <person name="Bruemmer F."/>
            <person name="Labrenz M."/>
            <person name="Spormann A.M."/>
            <person name="Op den Camp H."/>
            <person name="Overmann J."/>
            <person name="Amann R."/>
            <person name="Jetten M.S.M."/>
            <person name="Mascher T."/>
            <person name="Medema M.H."/>
            <person name="Devos D.P."/>
            <person name="Kaster A.-K."/>
            <person name="Ovreas L."/>
            <person name="Rohde M."/>
            <person name="Galperin M.Y."/>
            <person name="Jogler C."/>
        </authorList>
    </citation>
    <scope>NUCLEOTIDE SEQUENCE [LARGE SCALE GENOMIC DNA]</scope>
    <source>
        <strain evidence="7 8">Pan44</strain>
    </source>
</reference>
<comment type="function">
    <text evidence="5">Responsible for synthesis of pseudouridine from uracil.</text>
</comment>
<dbReference type="Proteomes" id="UP000315700">
    <property type="component" value="Chromosome"/>
</dbReference>
<evidence type="ECO:0000313" key="8">
    <source>
        <dbReference type="Proteomes" id="UP000315700"/>
    </source>
</evidence>
<protein>
    <recommendedName>
        <fullName evidence="5">Pseudouridine synthase</fullName>
        <ecNumber evidence="5">5.4.99.-</ecNumber>
    </recommendedName>
</protein>
<dbReference type="InterPro" id="IPR050188">
    <property type="entry name" value="RluA_PseudoU_synthase"/>
</dbReference>
<evidence type="ECO:0000313" key="7">
    <source>
        <dbReference type="EMBL" id="QDT54538.1"/>
    </source>
</evidence>
<dbReference type="InterPro" id="IPR002942">
    <property type="entry name" value="S4_RNA-bd"/>
</dbReference>
<dbReference type="InParanoid" id="A0A517SEJ9"/>
<accession>A0A517SEJ9</accession>
<dbReference type="InterPro" id="IPR036986">
    <property type="entry name" value="S4_RNA-bd_sf"/>
</dbReference>
<dbReference type="Gene3D" id="3.10.290.10">
    <property type="entry name" value="RNA-binding S4 domain"/>
    <property type="match status" value="1"/>
</dbReference>
<dbReference type="EMBL" id="CP036271">
    <property type="protein sequence ID" value="QDT54538.1"/>
    <property type="molecule type" value="Genomic_DNA"/>
</dbReference>
<dbReference type="Pfam" id="PF00849">
    <property type="entry name" value="PseudoU_synth_2"/>
    <property type="match status" value="1"/>
</dbReference>
<dbReference type="GO" id="GO:0003723">
    <property type="term" value="F:RNA binding"/>
    <property type="evidence" value="ECO:0007669"/>
    <property type="project" value="UniProtKB-KW"/>
</dbReference>
<comment type="similarity">
    <text evidence="1 5">Belongs to the pseudouridine synthase RluA family.</text>
</comment>
<dbReference type="NCBIfam" id="TIGR00005">
    <property type="entry name" value="rluA_subfam"/>
    <property type="match status" value="1"/>
</dbReference>
<organism evidence="7 8">
    <name type="scientific">Caulifigura coniformis</name>
    <dbReference type="NCBI Taxonomy" id="2527983"/>
    <lineage>
        <taxon>Bacteria</taxon>
        <taxon>Pseudomonadati</taxon>
        <taxon>Planctomycetota</taxon>
        <taxon>Planctomycetia</taxon>
        <taxon>Planctomycetales</taxon>
        <taxon>Planctomycetaceae</taxon>
        <taxon>Caulifigura</taxon>
    </lineage>
</organism>
<dbReference type="InterPro" id="IPR006145">
    <property type="entry name" value="PsdUridine_synth_RsuA/RluA"/>
</dbReference>
<dbReference type="Pfam" id="PF01479">
    <property type="entry name" value="S4"/>
    <property type="match status" value="1"/>
</dbReference>
<dbReference type="Gene3D" id="3.30.2350.10">
    <property type="entry name" value="Pseudouridine synthase"/>
    <property type="match status" value="1"/>
</dbReference>
<dbReference type="PANTHER" id="PTHR21600">
    <property type="entry name" value="MITOCHONDRIAL RNA PSEUDOURIDINE SYNTHASE"/>
    <property type="match status" value="1"/>
</dbReference>
<evidence type="ECO:0000256" key="1">
    <source>
        <dbReference type="ARBA" id="ARBA00010876"/>
    </source>
</evidence>
<dbReference type="KEGG" id="ccos:Pan44_25710"/>
<dbReference type="AlphaFoldDB" id="A0A517SEJ9"/>
<keyword evidence="2 5" id="KW-0413">Isomerase</keyword>
<evidence type="ECO:0000256" key="2">
    <source>
        <dbReference type="ARBA" id="ARBA00023235"/>
    </source>
</evidence>
<gene>
    <name evidence="7" type="ORF">Pan44_25710</name>
</gene>
<dbReference type="EC" id="5.4.99.-" evidence="5"/>
<feature type="active site" evidence="3">
    <location>
        <position position="156"/>
    </location>
</feature>
<dbReference type="InterPro" id="IPR020103">
    <property type="entry name" value="PsdUridine_synth_cat_dom_sf"/>
</dbReference>
<dbReference type="SMART" id="SM00363">
    <property type="entry name" value="S4"/>
    <property type="match status" value="1"/>
</dbReference>
<evidence type="ECO:0000256" key="3">
    <source>
        <dbReference type="PIRSR" id="PIRSR606225-1"/>
    </source>
</evidence>
<dbReference type="InterPro" id="IPR006224">
    <property type="entry name" value="PsdUridine_synth_RluA-like_CS"/>
</dbReference>
<dbReference type="PROSITE" id="PS01129">
    <property type="entry name" value="PSI_RLU"/>
    <property type="match status" value="1"/>
</dbReference>
<dbReference type="SUPFAM" id="SSF55120">
    <property type="entry name" value="Pseudouridine synthase"/>
    <property type="match status" value="1"/>
</dbReference>
<dbReference type="FunCoup" id="A0A517SEJ9">
    <property type="interactions" value="581"/>
</dbReference>
<dbReference type="PANTHER" id="PTHR21600:SF44">
    <property type="entry name" value="RIBOSOMAL LARGE SUBUNIT PSEUDOURIDINE SYNTHASE D"/>
    <property type="match status" value="1"/>
</dbReference>
<evidence type="ECO:0000256" key="4">
    <source>
        <dbReference type="PROSITE-ProRule" id="PRU00182"/>
    </source>
</evidence>
<keyword evidence="8" id="KW-1185">Reference proteome</keyword>
<comment type="catalytic activity">
    <reaction evidence="5">
        <text>a uridine in RNA = a pseudouridine in RNA</text>
        <dbReference type="Rhea" id="RHEA:48348"/>
        <dbReference type="Rhea" id="RHEA-COMP:12068"/>
        <dbReference type="Rhea" id="RHEA-COMP:12069"/>
        <dbReference type="ChEBI" id="CHEBI:65314"/>
        <dbReference type="ChEBI" id="CHEBI:65315"/>
    </reaction>
</comment>
<name>A0A517SEJ9_9PLAN</name>
<dbReference type="GO" id="GO:0120159">
    <property type="term" value="F:rRNA pseudouridine synthase activity"/>
    <property type="evidence" value="ECO:0007669"/>
    <property type="project" value="UniProtKB-ARBA"/>
</dbReference>
<evidence type="ECO:0000259" key="6">
    <source>
        <dbReference type="SMART" id="SM00363"/>
    </source>
</evidence>
<dbReference type="PROSITE" id="PS50889">
    <property type="entry name" value="S4"/>
    <property type="match status" value="1"/>
</dbReference>
<feature type="domain" description="RNA-binding S4" evidence="6">
    <location>
        <begin position="33"/>
        <end position="90"/>
    </location>
</feature>
<dbReference type="InterPro" id="IPR006225">
    <property type="entry name" value="PsdUridine_synth_RluC/D"/>
</dbReference>
<dbReference type="CDD" id="cd00165">
    <property type="entry name" value="S4"/>
    <property type="match status" value="1"/>
</dbReference>
<dbReference type="SUPFAM" id="SSF55174">
    <property type="entry name" value="Alpha-L RNA-binding motif"/>
    <property type="match status" value="1"/>
</dbReference>
<dbReference type="GO" id="GO:0000455">
    <property type="term" value="P:enzyme-directed rRNA pseudouridine synthesis"/>
    <property type="evidence" value="ECO:0007669"/>
    <property type="project" value="TreeGrafter"/>
</dbReference>
<proteinExistence type="inferred from homology"/>
<sequence length="347" mass="39544">MFLIDDLVEELNTPPDLDAGPIELTVEARAHGWRLDHYLSRLYPNFSRALFQKAITDGSVLVNGLAVKPSRRLRINDRLNVQLPKQPDSHLAPEDLPLTILYEDEYLAVLNKPADMVTHPGKATYRGTLAAALQHHFDQLSDMAGSLRPGIVHRLDRDTTGVIIVAKDNQIHHRLSRQFERREVQKEYRAIVRGEVKQETGLITTWMKVHPKAREKMIVCEPEEKAREAVTTFNVIERFHGFTLMQLLPKTGRTHQLRVHMKHIKHPILADRLYGGAEKFLLGEVTDEGSALAMPLISRQALHAFRLTIRHPVTEKMMTFEAPLPEDMEFTLAALRRHRGISTISAD</sequence>